<comment type="caution">
    <text evidence="3">The sequence shown here is derived from an EMBL/GenBank/DDBJ whole genome shotgun (WGS) entry which is preliminary data.</text>
</comment>
<evidence type="ECO:0000256" key="1">
    <source>
        <dbReference type="ARBA" id="ARBA00008791"/>
    </source>
</evidence>
<sequence>MAAEAPGRPCLVAGYDRCPAAQAAVRYAADLAGRLGARLLVVHVVGLADYPIDPDAADWEAQARSTVAAEHGQVRDLLDGRGLDWEFVLERGDPAARLAEVADRAHAVMTVIGAQRHRLAAGPVTRHLTRHSRRPVLLVPVESGLR</sequence>
<accession>A0ABN1NWE3</accession>
<organism evidence="3 4">
    <name type="scientific">Nonomuraea longicatena</name>
    <dbReference type="NCBI Taxonomy" id="83682"/>
    <lineage>
        <taxon>Bacteria</taxon>
        <taxon>Bacillati</taxon>
        <taxon>Actinomycetota</taxon>
        <taxon>Actinomycetes</taxon>
        <taxon>Streptosporangiales</taxon>
        <taxon>Streptosporangiaceae</taxon>
        <taxon>Nonomuraea</taxon>
    </lineage>
</organism>
<dbReference type="RefSeq" id="WP_343948974.1">
    <property type="nucleotide sequence ID" value="NZ_BAAAHQ010000006.1"/>
</dbReference>
<name>A0ABN1NWE3_9ACTN</name>
<dbReference type="SUPFAM" id="SSF52402">
    <property type="entry name" value="Adenine nucleotide alpha hydrolases-like"/>
    <property type="match status" value="1"/>
</dbReference>
<dbReference type="Pfam" id="PF00582">
    <property type="entry name" value="Usp"/>
    <property type="match status" value="1"/>
</dbReference>
<dbReference type="PANTHER" id="PTHR46268:SF6">
    <property type="entry name" value="UNIVERSAL STRESS PROTEIN UP12"/>
    <property type="match status" value="1"/>
</dbReference>
<comment type="similarity">
    <text evidence="1">Belongs to the universal stress protein A family.</text>
</comment>
<evidence type="ECO:0000313" key="4">
    <source>
        <dbReference type="Proteomes" id="UP001501578"/>
    </source>
</evidence>
<reference evidence="3 4" key="1">
    <citation type="journal article" date="2019" name="Int. J. Syst. Evol. Microbiol.">
        <title>The Global Catalogue of Microorganisms (GCM) 10K type strain sequencing project: providing services to taxonomists for standard genome sequencing and annotation.</title>
        <authorList>
            <consortium name="The Broad Institute Genomics Platform"/>
            <consortium name="The Broad Institute Genome Sequencing Center for Infectious Disease"/>
            <person name="Wu L."/>
            <person name="Ma J."/>
        </authorList>
    </citation>
    <scope>NUCLEOTIDE SEQUENCE [LARGE SCALE GENOMIC DNA]</scope>
    <source>
        <strain evidence="3 4">JCM 11136</strain>
    </source>
</reference>
<protein>
    <recommendedName>
        <fullName evidence="2">UspA domain-containing protein</fullName>
    </recommendedName>
</protein>
<evidence type="ECO:0000259" key="2">
    <source>
        <dbReference type="Pfam" id="PF00582"/>
    </source>
</evidence>
<evidence type="ECO:0000313" key="3">
    <source>
        <dbReference type="EMBL" id="GAA0918224.1"/>
    </source>
</evidence>
<keyword evidence="4" id="KW-1185">Reference proteome</keyword>
<dbReference type="Proteomes" id="UP001501578">
    <property type="component" value="Unassembled WGS sequence"/>
</dbReference>
<feature type="domain" description="UspA" evidence="2">
    <location>
        <begin position="12"/>
        <end position="140"/>
    </location>
</feature>
<dbReference type="Gene3D" id="3.40.50.12370">
    <property type="match status" value="1"/>
</dbReference>
<proteinExistence type="inferred from homology"/>
<dbReference type="CDD" id="cd00293">
    <property type="entry name" value="USP-like"/>
    <property type="match status" value="1"/>
</dbReference>
<dbReference type="InterPro" id="IPR006016">
    <property type="entry name" value="UspA"/>
</dbReference>
<dbReference type="PANTHER" id="PTHR46268">
    <property type="entry name" value="STRESS RESPONSE PROTEIN NHAX"/>
    <property type="match status" value="1"/>
</dbReference>
<gene>
    <name evidence="3" type="ORF">GCM10009560_14930</name>
</gene>
<dbReference type="EMBL" id="BAAAHQ010000006">
    <property type="protein sequence ID" value="GAA0918224.1"/>
    <property type="molecule type" value="Genomic_DNA"/>
</dbReference>